<gene>
    <name evidence="1" type="ORF">dnm_023100</name>
</gene>
<keyword evidence="2" id="KW-1185">Reference proteome</keyword>
<name>A0A975BJH1_9BACT</name>
<reference evidence="1" key="1">
    <citation type="journal article" date="2021" name="Microb. Physiol.">
        <title>Proteogenomic Insights into the Physiology of Marine, Sulfate-Reducing, Filamentous Desulfonema limicola and Desulfonema magnum.</title>
        <authorList>
            <person name="Schnaars V."/>
            <person name="Wohlbrand L."/>
            <person name="Scheve S."/>
            <person name="Hinrichs C."/>
            <person name="Reinhardt R."/>
            <person name="Rabus R."/>
        </authorList>
    </citation>
    <scope>NUCLEOTIDE SEQUENCE</scope>
    <source>
        <strain evidence="1">4be13</strain>
    </source>
</reference>
<sequence length="73" mass="8696">MFISIRNWTKKKFGEIYQEVVTGLWECYGAVSRTYFSQRVRCFTEWAEKISLLSVIADKIVRIRKNINAFSIR</sequence>
<evidence type="ECO:0000313" key="1">
    <source>
        <dbReference type="EMBL" id="QTA86289.1"/>
    </source>
</evidence>
<dbReference type="Proteomes" id="UP000663722">
    <property type="component" value="Chromosome"/>
</dbReference>
<dbReference type="AlphaFoldDB" id="A0A975BJH1"/>
<accession>A0A975BJH1</accession>
<evidence type="ECO:0000313" key="2">
    <source>
        <dbReference type="Proteomes" id="UP000663722"/>
    </source>
</evidence>
<dbReference type="KEGG" id="dmm:dnm_023100"/>
<protein>
    <submittedName>
        <fullName evidence="1">Uncharacterized protein</fullName>
    </submittedName>
</protein>
<dbReference type="EMBL" id="CP061800">
    <property type="protein sequence ID" value="QTA86289.1"/>
    <property type="molecule type" value="Genomic_DNA"/>
</dbReference>
<proteinExistence type="predicted"/>
<organism evidence="1 2">
    <name type="scientific">Desulfonema magnum</name>
    <dbReference type="NCBI Taxonomy" id="45655"/>
    <lineage>
        <taxon>Bacteria</taxon>
        <taxon>Pseudomonadati</taxon>
        <taxon>Thermodesulfobacteriota</taxon>
        <taxon>Desulfobacteria</taxon>
        <taxon>Desulfobacterales</taxon>
        <taxon>Desulfococcaceae</taxon>
        <taxon>Desulfonema</taxon>
    </lineage>
</organism>